<evidence type="ECO:0000256" key="1">
    <source>
        <dbReference type="SAM" id="MobiDB-lite"/>
    </source>
</evidence>
<feature type="compositionally biased region" description="Basic and acidic residues" evidence="1">
    <location>
        <begin position="335"/>
        <end position="346"/>
    </location>
</feature>
<keyword evidence="4" id="KW-0540">Nuclease</keyword>
<accession>A0A1C2DK53</accession>
<evidence type="ECO:0000259" key="3">
    <source>
        <dbReference type="Pfam" id="PF03372"/>
    </source>
</evidence>
<feature type="transmembrane region" description="Helical" evidence="2">
    <location>
        <begin position="43"/>
        <end position="60"/>
    </location>
</feature>
<dbReference type="InterPro" id="IPR036691">
    <property type="entry name" value="Endo/exonu/phosph_ase_sf"/>
</dbReference>
<evidence type="ECO:0000313" key="5">
    <source>
        <dbReference type="Proteomes" id="UP000094412"/>
    </source>
</evidence>
<comment type="caution">
    <text evidence="4">The sequence shown here is derived from an EMBL/GenBank/DDBJ whole genome shotgun (WGS) entry which is preliminary data.</text>
</comment>
<dbReference type="STRING" id="1566387.QV13_20085"/>
<keyword evidence="4" id="KW-0255">Endonuclease</keyword>
<keyword evidence="5" id="KW-1185">Reference proteome</keyword>
<dbReference type="InterPro" id="IPR005135">
    <property type="entry name" value="Endo/exonuclease/phosphatase"/>
</dbReference>
<feature type="region of interest" description="Disordered" evidence="1">
    <location>
        <begin position="320"/>
        <end position="346"/>
    </location>
</feature>
<keyword evidence="2" id="KW-1133">Transmembrane helix</keyword>
<dbReference type="EMBL" id="MDEO01000035">
    <property type="protein sequence ID" value="OCX15149.1"/>
    <property type="molecule type" value="Genomic_DNA"/>
</dbReference>
<keyword evidence="2" id="KW-0472">Membrane</keyword>
<proteinExistence type="predicted"/>
<feature type="transmembrane region" description="Helical" evidence="2">
    <location>
        <begin position="6"/>
        <end position="31"/>
    </location>
</feature>
<dbReference type="OrthoDB" id="3808618at2"/>
<keyword evidence="2" id="KW-0812">Transmembrane</keyword>
<dbReference type="Gene3D" id="3.60.10.10">
    <property type="entry name" value="Endonuclease/exonuclease/phosphatase"/>
    <property type="match status" value="1"/>
</dbReference>
<dbReference type="Proteomes" id="UP000094412">
    <property type="component" value="Unassembled WGS sequence"/>
</dbReference>
<organism evidence="4 5">
    <name type="scientific">Mesorhizobium hungaricum</name>
    <dbReference type="NCBI Taxonomy" id="1566387"/>
    <lineage>
        <taxon>Bacteria</taxon>
        <taxon>Pseudomonadati</taxon>
        <taxon>Pseudomonadota</taxon>
        <taxon>Alphaproteobacteria</taxon>
        <taxon>Hyphomicrobiales</taxon>
        <taxon>Phyllobacteriaceae</taxon>
        <taxon>Mesorhizobium</taxon>
    </lineage>
</organism>
<protein>
    <submittedName>
        <fullName evidence="4">AP endonuclease</fullName>
    </submittedName>
</protein>
<feature type="domain" description="Endonuclease/exonuclease/phosphatase" evidence="3">
    <location>
        <begin position="106"/>
        <end position="307"/>
    </location>
</feature>
<keyword evidence="4" id="KW-0378">Hydrolase</keyword>
<name>A0A1C2DK53_9HYPH</name>
<evidence type="ECO:0000256" key="2">
    <source>
        <dbReference type="SAM" id="Phobius"/>
    </source>
</evidence>
<dbReference type="SUPFAM" id="SSF56219">
    <property type="entry name" value="DNase I-like"/>
    <property type="match status" value="1"/>
</dbReference>
<evidence type="ECO:0000313" key="4">
    <source>
        <dbReference type="EMBL" id="OCX15149.1"/>
    </source>
</evidence>
<dbReference type="GO" id="GO:0004519">
    <property type="term" value="F:endonuclease activity"/>
    <property type="evidence" value="ECO:0007669"/>
    <property type="project" value="UniProtKB-KW"/>
</dbReference>
<dbReference type="AlphaFoldDB" id="A0A1C2DK53"/>
<feature type="transmembrane region" description="Helical" evidence="2">
    <location>
        <begin position="66"/>
        <end position="85"/>
    </location>
</feature>
<dbReference type="Pfam" id="PF03372">
    <property type="entry name" value="Exo_endo_phos"/>
    <property type="match status" value="1"/>
</dbReference>
<gene>
    <name evidence="4" type="ORF">QV13_20085</name>
</gene>
<sequence>MDSARILFQFLIAACAVASSVALLAGFFGAFHPALDSFSHFRTHLAALLVLLALVMIIAGPRWQAVPFLVFAIACLATTTSLPGLGKSQAGFTAKPDDRAVYRLLQMNLRYNNPTPEKVLSLIDSVKPDVVTLNEVSDMWAGKLKLLSGVYPYSIACPFPNGFFGVALLSRQPFVEGSEPQCNDRGSMATAHIDFGGTEVAVAAVHIGWPWPFNQFRQIRSLSHPLATLGEDAVVAGDFNAVPWSEAVQRFARAGALTLVPSAGPTWFYRRLPAALSFAGLPIDQVLYKGAVVVHSATLLEDTGSDHRPVLVEFSLKPAAAEPEGGPKTATVSAERPEQRKLVRGG</sequence>
<reference evidence="4 5" key="1">
    <citation type="submission" date="2016-08" db="EMBL/GenBank/DDBJ databases">
        <title>Whole genome sequence of Mesorhizobium sp. strain UASWS1009 isolated from industrial sewage.</title>
        <authorList>
            <person name="Crovadore J."/>
            <person name="Calmin G."/>
            <person name="Chablais R."/>
            <person name="Cochard B."/>
            <person name="Lefort F."/>
        </authorList>
    </citation>
    <scope>NUCLEOTIDE SEQUENCE [LARGE SCALE GENOMIC DNA]</scope>
    <source>
        <strain evidence="4 5">UASWS1009</strain>
    </source>
</reference>